<evidence type="ECO:0000313" key="2">
    <source>
        <dbReference type="EMBL" id="TID24039.1"/>
    </source>
</evidence>
<dbReference type="Proteomes" id="UP000298493">
    <property type="component" value="Unassembled WGS sequence"/>
</dbReference>
<keyword evidence="3" id="KW-1185">Reference proteome</keyword>
<dbReference type="EMBL" id="SNSC02000005">
    <property type="protein sequence ID" value="TID24039.1"/>
    <property type="molecule type" value="Genomic_DNA"/>
</dbReference>
<accession>A0A4Z1PAB9</accession>
<reference evidence="2 3" key="1">
    <citation type="submission" date="2019-04" db="EMBL/GenBank/DDBJ databases">
        <title>High contiguity whole genome sequence and gene annotation resource for two Venturia nashicola isolates.</title>
        <authorList>
            <person name="Prokchorchik M."/>
            <person name="Won K."/>
            <person name="Lee Y."/>
            <person name="Choi E.D."/>
            <person name="Segonzac C."/>
            <person name="Sohn K.H."/>
        </authorList>
    </citation>
    <scope>NUCLEOTIDE SEQUENCE [LARGE SCALE GENOMIC DNA]</scope>
    <source>
        <strain evidence="2 3">PRI2</strain>
    </source>
</reference>
<comment type="caution">
    <text evidence="2">The sequence shown here is derived from an EMBL/GenBank/DDBJ whole genome shotgun (WGS) entry which is preliminary data.</text>
</comment>
<dbReference type="AlphaFoldDB" id="A0A4Z1PAB9"/>
<gene>
    <name evidence="2" type="ORF">E6O75_ATG02404</name>
</gene>
<evidence type="ECO:0000313" key="3">
    <source>
        <dbReference type="Proteomes" id="UP000298493"/>
    </source>
</evidence>
<evidence type="ECO:0000256" key="1">
    <source>
        <dbReference type="SAM" id="MobiDB-lite"/>
    </source>
</evidence>
<protein>
    <submittedName>
        <fullName evidence="2">Uncharacterized protein</fullName>
    </submittedName>
</protein>
<organism evidence="2 3">
    <name type="scientific">Venturia nashicola</name>
    <dbReference type="NCBI Taxonomy" id="86259"/>
    <lineage>
        <taxon>Eukaryota</taxon>
        <taxon>Fungi</taxon>
        <taxon>Dikarya</taxon>
        <taxon>Ascomycota</taxon>
        <taxon>Pezizomycotina</taxon>
        <taxon>Dothideomycetes</taxon>
        <taxon>Pleosporomycetidae</taxon>
        <taxon>Venturiales</taxon>
        <taxon>Venturiaceae</taxon>
        <taxon>Venturia</taxon>
    </lineage>
</organism>
<sequence length="67" mass="7429">MDNGTPSHSLPGWKDTSDSWNAGSKTVWSLALEWDLKQFTASVLSARYHMLTTLDTGRMGIPFSNRG</sequence>
<feature type="region of interest" description="Disordered" evidence="1">
    <location>
        <begin position="1"/>
        <end position="21"/>
    </location>
</feature>
<name>A0A4Z1PAB9_9PEZI</name>
<proteinExistence type="predicted"/>